<evidence type="ECO:0000256" key="1">
    <source>
        <dbReference type="SAM" id="Phobius"/>
    </source>
</evidence>
<dbReference type="RefSeq" id="WP_379812496.1">
    <property type="nucleotide sequence ID" value="NZ_JBHUPC010000017.1"/>
</dbReference>
<accession>A0ABW5YNY0</accession>
<name>A0ABW5YNY0_9FLAO</name>
<gene>
    <name evidence="2" type="ORF">ACFS5J_12235</name>
</gene>
<organism evidence="2 3">
    <name type="scientific">Flavobacterium chuncheonense</name>
    <dbReference type="NCBI Taxonomy" id="2026653"/>
    <lineage>
        <taxon>Bacteria</taxon>
        <taxon>Pseudomonadati</taxon>
        <taxon>Bacteroidota</taxon>
        <taxon>Flavobacteriia</taxon>
        <taxon>Flavobacteriales</taxon>
        <taxon>Flavobacteriaceae</taxon>
        <taxon>Flavobacterium</taxon>
    </lineage>
</organism>
<keyword evidence="3" id="KW-1185">Reference proteome</keyword>
<dbReference type="Proteomes" id="UP001597534">
    <property type="component" value="Unassembled WGS sequence"/>
</dbReference>
<dbReference type="EMBL" id="JBHUPC010000017">
    <property type="protein sequence ID" value="MFD2892781.1"/>
    <property type="molecule type" value="Genomic_DNA"/>
</dbReference>
<evidence type="ECO:0000313" key="3">
    <source>
        <dbReference type="Proteomes" id="UP001597534"/>
    </source>
</evidence>
<keyword evidence="1" id="KW-0472">Membrane</keyword>
<evidence type="ECO:0000313" key="2">
    <source>
        <dbReference type="EMBL" id="MFD2892781.1"/>
    </source>
</evidence>
<proteinExistence type="predicted"/>
<comment type="caution">
    <text evidence="2">The sequence shown here is derived from an EMBL/GenBank/DDBJ whole genome shotgun (WGS) entry which is preliminary data.</text>
</comment>
<protein>
    <submittedName>
        <fullName evidence="2">Uncharacterized protein</fullName>
    </submittedName>
</protein>
<keyword evidence="1" id="KW-0812">Transmembrane</keyword>
<reference evidence="3" key="1">
    <citation type="journal article" date="2019" name="Int. J. Syst. Evol. Microbiol.">
        <title>The Global Catalogue of Microorganisms (GCM) 10K type strain sequencing project: providing services to taxonomists for standard genome sequencing and annotation.</title>
        <authorList>
            <consortium name="The Broad Institute Genomics Platform"/>
            <consortium name="The Broad Institute Genome Sequencing Center for Infectious Disease"/>
            <person name="Wu L."/>
            <person name="Ma J."/>
        </authorList>
    </citation>
    <scope>NUCLEOTIDE SEQUENCE [LARGE SCALE GENOMIC DNA]</scope>
    <source>
        <strain evidence="3">KCTC 22671</strain>
    </source>
</reference>
<feature type="transmembrane region" description="Helical" evidence="1">
    <location>
        <begin position="5"/>
        <end position="22"/>
    </location>
</feature>
<keyword evidence="1" id="KW-1133">Transmembrane helix</keyword>
<sequence length="117" mass="13642">MKKIIFWLSITFNIFFVLLYFWNKINSPSHELGILKEDIEVGNFMGENCLFKIPKGITVRNESECGISAIGQFENKRFSIIITADRDLINYNVENADLNRDGNYYSADFKKFVENLE</sequence>